<gene>
    <name evidence="1" type="ORF">SAMN02745123_00879</name>
</gene>
<evidence type="ECO:0000313" key="1">
    <source>
        <dbReference type="EMBL" id="SHK14681.1"/>
    </source>
</evidence>
<reference evidence="2" key="1">
    <citation type="submission" date="2016-11" db="EMBL/GenBank/DDBJ databases">
        <authorList>
            <person name="Varghese N."/>
            <person name="Submissions S."/>
        </authorList>
    </citation>
    <scope>NUCLEOTIDE SEQUENCE [LARGE SCALE GENOMIC DNA]</scope>
    <source>
        <strain evidence="2">DSM 10349</strain>
    </source>
</reference>
<accession>A0A1M6Q3I3</accession>
<dbReference type="Proteomes" id="UP000183997">
    <property type="component" value="Unassembled WGS sequence"/>
</dbReference>
<dbReference type="STRING" id="1121421.SAMN02745123_00879"/>
<dbReference type="RefSeq" id="WP_072911218.1">
    <property type="nucleotide sequence ID" value="NZ_FRAR01000007.1"/>
</dbReference>
<evidence type="ECO:0000313" key="2">
    <source>
        <dbReference type="Proteomes" id="UP000183997"/>
    </source>
</evidence>
<sequence length="162" mass="19138">MSIYQFLSSDKPLETVSNHQIEYLSIEEAEQRGISLPNWYSKNMNINRTDKIVLYAPDEECLREIEISDDNDSIYAKQYSNKRYHSALQWEYSEKRAQQLIKYMTKHLMTSLEIELWNVWLDSNGKPTIKKCHIDSLTISEIKEIVEQDPYGNPHCLVVVYQ</sequence>
<dbReference type="OrthoDB" id="1797524at2"/>
<protein>
    <submittedName>
        <fullName evidence="1">Uncharacterized protein</fullName>
    </submittedName>
</protein>
<dbReference type="AlphaFoldDB" id="A0A1M6Q3I3"/>
<dbReference type="EMBL" id="FRAR01000007">
    <property type="protein sequence ID" value="SHK14681.1"/>
    <property type="molecule type" value="Genomic_DNA"/>
</dbReference>
<name>A0A1M6Q3I3_9FIRM</name>
<organism evidence="1 2">
    <name type="scientific">Desulforamulus aeronauticus DSM 10349</name>
    <dbReference type="NCBI Taxonomy" id="1121421"/>
    <lineage>
        <taxon>Bacteria</taxon>
        <taxon>Bacillati</taxon>
        <taxon>Bacillota</taxon>
        <taxon>Clostridia</taxon>
        <taxon>Eubacteriales</taxon>
        <taxon>Peptococcaceae</taxon>
        <taxon>Desulforamulus</taxon>
    </lineage>
</organism>
<proteinExistence type="predicted"/>
<keyword evidence="2" id="KW-1185">Reference proteome</keyword>